<keyword evidence="2" id="KW-0328">Glycosyltransferase</keyword>
<evidence type="ECO:0000313" key="7">
    <source>
        <dbReference type="Proteomes" id="UP001305779"/>
    </source>
</evidence>
<feature type="transmembrane region" description="Helical" evidence="5">
    <location>
        <begin position="415"/>
        <end position="438"/>
    </location>
</feature>
<comment type="similarity">
    <text evidence="1">Belongs to the glycosyltransferase 34 family.</text>
</comment>
<evidence type="ECO:0000256" key="5">
    <source>
        <dbReference type="SAM" id="Phobius"/>
    </source>
</evidence>
<gene>
    <name evidence="6" type="ORF">PRZ48_001184</name>
</gene>
<evidence type="ECO:0000256" key="2">
    <source>
        <dbReference type="ARBA" id="ARBA00022676"/>
    </source>
</evidence>
<comment type="caution">
    <text evidence="6">The sequence shown here is derived from an EMBL/GenBank/DDBJ whole genome shotgun (WGS) entry which is preliminary data.</text>
</comment>
<evidence type="ECO:0000256" key="4">
    <source>
        <dbReference type="SAM" id="MobiDB-lite"/>
    </source>
</evidence>
<accession>A0ABR0F1I8</accession>
<keyword evidence="7" id="KW-1185">Reference proteome</keyword>
<feature type="compositionally biased region" description="Low complexity" evidence="4">
    <location>
        <begin position="225"/>
        <end position="237"/>
    </location>
</feature>
<dbReference type="Gene3D" id="3.90.550.10">
    <property type="entry name" value="Spore Coat Polysaccharide Biosynthesis Protein SpsA, Chain A"/>
    <property type="match status" value="1"/>
</dbReference>
<keyword evidence="5" id="KW-0472">Membrane</keyword>
<protein>
    <recommendedName>
        <fullName evidence="8">Glycosyltransferase family 34 protein</fullName>
    </recommendedName>
</protein>
<feature type="compositionally biased region" description="Basic and acidic residues" evidence="4">
    <location>
        <begin position="777"/>
        <end position="796"/>
    </location>
</feature>
<sequence>MDADFSLLSDDFEDLFCSPHQIHLRAPFRLLDLSPELWLRICEYAVIKPKPIRVGKEPNPKDQMAVVQQPAIARTCRLLRIEALPMYYAMNKFEMLHCFGVPCPRKWISAIGSAHRQRMKSMLMMSSCDLGFWEGSYRRASIDVSLEFVGSEPSPVPLFTGFNKFMTAAQSKFPLGGPPAPEVTHRLDESAWCPSSFQEHLLKWPGFEPSNGPGRHRAKVASSYSPASGAEATGSSSGHRRRTSRASLNVHLDGHTRTQLGLTASPTKQVQLGTTPFIEEDDRDHMSLDRSPSPQRDGGWASPGLTTPFEDAKGARIRGVSPNMNGGHGVTWASAKANSERVNGYPRYQSQNQGFFSRVRKMSMSLPLFAHGGQEDRYAEKEKLGRGRPGRDGGRMAWSDFPRRIGLLLSRRRKYLALIILGVFVALWWFSASITFWYRRTSWLGGGSKFVIILGANQGGGVMEWKGAREWAIERDSVKNKKRYAAKWGYELDIVDMSTKKRYAHEWRESWEKVDVIRNAMKKYPHAEWFWWLDLNTFIMEPTYSLQSHIFNDLGRTTYRDINVYNPLKIQHPPNGTSGDPNAPHFANYLDPESLSPVGDGKPGSVNLIVPQDCGGFNLGSFFVRRSHWTDRILDIWWDPVFYEQRHMEWEHKEQDALEYIYTNQPWIRPHVAFVPQRKVNAFPNGACGDDRGLPEGGCRALKIGDDMKECGTQGIHYQEKERDFLVNMAGCEWGRDCWGEMYNFRQLSNKLNRNPWEKFKDWISDSWNARKLKEKAKRDQEALEAQQKEKAEQQQ</sequence>
<dbReference type="EMBL" id="JAXOVC010000001">
    <property type="protein sequence ID" value="KAK4507449.1"/>
    <property type="molecule type" value="Genomic_DNA"/>
</dbReference>
<feature type="compositionally biased region" description="Polar residues" evidence="4">
    <location>
        <begin position="257"/>
        <end position="274"/>
    </location>
</feature>
<feature type="region of interest" description="Disordered" evidence="4">
    <location>
        <begin position="204"/>
        <end position="310"/>
    </location>
</feature>
<keyword evidence="3" id="KW-0808">Transferase</keyword>
<dbReference type="InterPro" id="IPR008630">
    <property type="entry name" value="Glyco_trans_34"/>
</dbReference>
<dbReference type="PANTHER" id="PTHR31306:SF5">
    <property type="entry name" value="ALPHA-1,6-MANNOSYLTRANSFERASE MNN10-RELATED"/>
    <property type="match status" value="1"/>
</dbReference>
<dbReference type="InterPro" id="IPR029044">
    <property type="entry name" value="Nucleotide-diphossugar_trans"/>
</dbReference>
<dbReference type="Pfam" id="PF05637">
    <property type="entry name" value="Glyco_transf_34"/>
    <property type="match status" value="1"/>
</dbReference>
<dbReference type="PANTHER" id="PTHR31306">
    <property type="entry name" value="ALPHA-1,6-MANNOSYLTRANSFERASE MNN11-RELATED"/>
    <property type="match status" value="1"/>
</dbReference>
<dbReference type="Proteomes" id="UP001305779">
    <property type="component" value="Unassembled WGS sequence"/>
</dbReference>
<evidence type="ECO:0008006" key="8">
    <source>
        <dbReference type="Google" id="ProtNLM"/>
    </source>
</evidence>
<organism evidence="6 7">
    <name type="scientific">Zasmidium cellare</name>
    <name type="common">Wine cellar mold</name>
    <name type="synonym">Racodium cellare</name>
    <dbReference type="NCBI Taxonomy" id="395010"/>
    <lineage>
        <taxon>Eukaryota</taxon>
        <taxon>Fungi</taxon>
        <taxon>Dikarya</taxon>
        <taxon>Ascomycota</taxon>
        <taxon>Pezizomycotina</taxon>
        <taxon>Dothideomycetes</taxon>
        <taxon>Dothideomycetidae</taxon>
        <taxon>Mycosphaerellales</taxon>
        <taxon>Mycosphaerellaceae</taxon>
        <taxon>Zasmidium</taxon>
    </lineage>
</organism>
<evidence type="ECO:0000256" key="3">
    <source>
        <dbReference type="ARBA" id="ARBA00022679"/>
    </source>
</evidence>
<feature type="region of interest" description="Disordered" evidence="4">
    <location>
        <begin position="776"/>
        <end position="796"/>
    </location>
</feature>
<proteinExistence type="inferred from homology"/>
<evidence type="ECO:0000313" key="6">
    <source>
        <dbReference type="EMBL" id="KAK4507449.1"/>
    </source>
</evidence>
<evidence type="ECO:0000256" key="1">
    <source>
        <dbReference type="ARBA" id="ARBA00005664"/>
    </source>
</evidence>
<keyword evidence="5" id="KW-1133">Transmembrane helix</keyword>
<reference evidence="6 7" key="1">
    <citation type="journal article" date="2023" name="G3 (Bethesda)">
        <title>A chromosome-level genome assembly of Zasmidium syzygii isolated from banana leaves.</title>
        <authorList>
            <person name="van Westerhoven A.C."/>
            <person name="Mehrabi R."/>
            <person name="Talebi R."/>
            <person name="Steentjes M.B.F."/>
            <person name="Corcolon B."/>
            <person name="Chong P.A."/>
            <person name="Kema G.H.J."/>
            <person name="Seidl M.F."/>
        </authorList>
    </citation>
    <scope>NUCLEOTIDE SEQUENCE [LARGE SCALE GENOMIC DNA]</scope>
    <source>
        <strain evidence="6 7">P124</strain>
    </source>
</reference>
<name>A0ABR0F1I8_ZASCE</name>
<keyword evidence="5" id="KW-0812">Transmembrane</keyword>